<dbReference type="AlphaFoldDB" id="A0AAD7DZW5"/>
<organism evidence="1 2">
    <name type="scientific">Mycena rosella</name>
    <name type="common">Pink bonnet</name>
    <name type="synonym">Agaricus rosellus</name>
    <dbReference type="NCBI Taxonomy" id="1033263"/>
    <lineage>
        <taxon>Eukaryota</taxon>
        <taxon>Fungi</taxon>
        <taxon>Dikarya</taxon>
        <taxon>Basidiomycota</taxon>
        <taxon>Agaricomycotina</taxon>
        <taxon>Agaricomycetes</taxon>
        <taxon>Agaricomycetidae</taxon>
        <taxon>Agaricales</taxon>
        <taxon>Marasmiineae</taxon>
        <taxon>Mycenaceae</taxon>
        <taxon>Mycena</taxon>
    </lineage>
</organism>
<keyword evidence="2" id="KW-1185">Reference proteome</keyword>
<evidence type="ECO:0000313" key="1">
    <source>
        <dbReference type="EMBL" id="KAJ7702725.1"/>
    </source>
</evidence>
<reference evidence="1" key="1">
    <citation type="submission" date="2023-03" db="EMBL/GenBank/DDBJ databases">
        <title>Massive genome expansion in bonnet fungi (Mycena s.s.) driven by repeated elements and novel gene families across ecological guilds.</title>
        <authorList>
            <consortium name="Lawrence Berkeley National Laboratory"/>
            <person name="Harder C.B."/>
            <person name="Miyauchi S."/>
            <person name="Viragh M."/>
            <person name="Kuo A."/>
            <person name="Thoen E."/>
            <person name="Andreopoulos B."/>
            <person name="Lu D."/>
            <person name="Skrede I."/>
            <person name="Drula E."/>
            <person name="Henrissat B."/>
            <person name="Morin E."/>
            <person name="Kohler A."/>
            <person name="Barry K."/>
            <person name="LaButti K."/>
            <person name="Morin E."/>
            <person name="Salamov A."/>
            <person name="Lipzen A."/>
            <person name="Mereny Z."/>
            <person name="Hegedus B."/>
            <person name="Baldrian P."/>
            <person name="Stursova M."/>
            <person name="Weitz H."/>
            <person name="Taylor A."/>
            <person name="Grigoriev I.V."/>
            <person name="Nagy L.G."/>
            <person name="Martin F."/>
            <person name="Kauserud H."/>
        </authorList>
    </citation>
    <scope>NUCLEOTIDE SEQUENCE</scope>
    <source>
        <strain evidence="1">CBHHK067</strain>
    </source>
</reference>
<protein>
    <submittedName>
        <fullName evidence="1">Uncharacterized protein</fullName>
    </submittedName>
</protein>
<feature type="non-terminal residue" evidence="1">
    <location>
        <position position="173"/>
    </location>
</feature>
<proteinExistence type="predicted"/>
<accession>A0AAD7DZW5</accession>
<dbReference type="EMBL" id="JARKIE010000014">
    <property type="protein sequence ID" value="KAJ7702725.1"/>
    <property type="molecule type" value="Genomic_DNA"/>
</dbReference>
<dbReference type="Proteomes" id="UP001221757">
    <property type="component" value="Unassembled WGS sequence"/>
</dbReference>
<name>A0AAD7DZW5_MYCRO</name>
<evidence type="ECO:0000313" key="2">
    <source>
        <dbReference type="Proteomes" id="UP001221757"/>
    </source>
</evidence>
<comment type="caution">
    <text evidence="1">The sequence shown here is derived from an EMBL/GenBank/DDBJ whole genome shotgun (WGS) entry which is preliminary data.</text>
</comment>
<sequence length="173" mass="20204">LKPYVDAEIMERFMNFPYMKTQADLDEFTAWVTTLKIRKVQDWWKHKLQYPWILSAIIKSRSHILPGDWDLTDSNTNLNEGQHHWTNQQTGVKLTLLESIERARIVDFKTARELKDSEETGVLDNNSNNLLHRMGRNVQRESSSVTKARLLRTQDDTTAQLQLEYDAAKAAMK</sequence>
<gene>
    <name evidence="1" type="ORF">B0H17DRAFT_854555</name>
</gene>
<feature type="non-terminal residue" evidence="1">
    <location>
        <position position="1"/>
    </location>
</feature>